<feature type="compositionally biased region" description="Basic and acidic residues" evidence="1">
    <location>
        <begin position="46"/>
        <end position="56"/>
    </location>
</feature>
<accession>A0A7E5WSC9</accession>
<dbReference type="AlphaFoldDB" id="A0A7E5WSC9"/>
<sequence>MVSAKNKRSLHREFSGYVNVCAAVCLLLLVCGLSPRSSAAPHRRRASMDRERRDADGENSLWANPCDYNDSQSKPVIPQTHAREVAMKLVVQAKSTYSKTAKYKEEFALKLHSYPSFDALLTSWRNQEFLKAYSWLPEEGLPKEKVLNETMSDEYMTELMPKIDEVLPGMYKGLKMIVAGLYAFTTEELNAGLISDEPLRDNLTRTMHDSRAVLCYFNDIMNIRNLKILKLSDSEIPTDFGNNMGVLLYRDTMNFLQYLEQVFRKLYDMDS</sequence>
<dbReference type="RefSeq" id="XP_026743713.1">
    <property type="nucleotide sequence ID" value="XM_026887912.1"/>
</dbReference>
<name>A0A7E5WSC9_TRINI</name>
<evidence type="ECO:0000313" key="2">
    <source>
        <dbReference type="Proteomes" id="UP000322000"/>
    </source>
</evidence>
<feature type="region of interest" description="Disordered" evidence="1">
    <location>
        <begin position="37"/>
        <end position="64"/>
    </location>
</feature>
<evidence type="ECO:0000256" key="1">
    <source>
        <dbReference type="SAM" id="MobiDB-lite"/>
    </source>
</evidence>
<organism evidence="2 3">
    <name type="scientific">Trichoplusia ni</name>
    <name type="common">Cabbage looper</name>
    <dbReference type="NCBI Taxonomy" id="7111"/>
    <lineage>
        <taxon>Eukaryota</taxon>
        <taxon>Metazoa</taxon>
        <taxon>Ecdysozoa</taxon>
        <taxon>Arthropoda</taxon>
        <taxon>Hexapoda</taxon>
        <taxon>Insecta</taxon>
        <taxon>Pterygota</taxon>
        <taxon>Neoptera</taxon>
        <taxon>Endopterygota</taxon>
        <taxon>Lepidoptera</taxon>
        <taxon>Glossata</taxon>
        <taxon>Ditrysia</taxon>
        <taxon>Noctuoidea</taxon>
        <taxon>Noctuidae</taxon>
        <taxon>Plusiinae</taxon>
        <taxon>Trichoplusia</taxon>
    </lineage>
</organism>
<dbReference type="GeneID" id="113505292"/>
<dbReference type="Proteomes" id="UP000322000">
    <property type="component" value="Chromosome 25"/>
</dbReference>
<dbReference type="KEGG" id="tnl:113505292"/>
<proteinExistence type="predicted"/>
<reference evidence="3" key="1">
    <citation type="submission" date="2025-08" db="UniProtKB">
        <authorList>
            <consortium name="RefSeq"/>
        </authorList>
    </citation>
    <scope>IDENTIFICATION</scope>
</reference>
<dbReference type="InParanoid" id="A0A7E5WSC9"/>
<keyword evidence="2" id="KW-1185">Reference proteome</keyword>
<gene>
    <name evidence="3" type="primary">LOC113505292</name>
</gene>
<evidence type="ECO:0000313" key="3">
    <source>
        <dbReference type="RefSeq" id="XP_026743713.1"/>
    </source>
</evidence>
<dbReference type="OrthoDB" id="6049566at2759"/>
<protein>
    <submittedName>
        <fullName evidence="3">Uncharacterized protein LOC113505292 isoform X1</fullName>
    </submittedName>
</protein>